<dbReference type="SMART" id="SM00232">
    <property type="entry name" value="JAB_MPN"/>
    <property type="match status" value="1"/>
</dbReference>
<keyword evidence="12" id="KW-1185">Reference proteome</keyword>
<evidence type="ECO:0000256" key="7">
    <source>
        <dbReference type="ARBA" id="ARBA00022833"/>
    </source>
</evidence>
<evidence type="ECO:0000256" key="3">
    <source>
        <dbReference type="ARBA" id="ARBA00022670"/>
    </source>
</evidence>
<dbReference type="GO" id="GO:0016020">
    <property type="term" value="C:membrane"/>
    <property type="evidence" value="ECO:0007669"/>
    <property type="project" value="TreeGrafter"/>
</dbReference>
<dbReference type="GO" id="GO:0046872">
    <property type="term" value="F:metal ion binding"/>
    <property type="evidence" value="ECO:0007669"/>
    <property type="project" value="UniProtKB-KW"/>
</dbReference>
<dbReference type="PANTHER" id="PTHR12947">
    <property type="entry name" value="AMSH-LIKE PROTEASE"/>
    <property type="match status" value="1"/>
</dbReference>
<evidence type="ECO:0000256" key="2">
    <source>
        <dbReference type="ARBA" id="ARBA00010981"/>
    </source>
</evidence>
<feature type="region of interest" description="Disordered" evidence="9">
    <location>
        <begin position="152"/>
        <end position="179"/>
    </location>
</feature>
<dbReference type="PROSITE" id="PS50249">
    <property type="entry name" value="MPN"/>
    <property type="match status" value="1"/>
</dbReference>
<keyword evidence="3" id="KW-0645">Protease</keyword>
<keyword evidence="7" id="KW-0862">Zinc</keyword>
<evidence type="ECO:0000259" key="10">
    <source>
        <dbReference type="PROSITE" id="PS50249"/>
    </source>
</evidence>
<dbReference type="WBParaSite" id="EVEC_0000721401-mRNA-1">
    <property type="protein sequence ID" value="EVEC_0000721401-mRNA-1"/>
    <property type="gene ID" value="EVEC_0000721401"/>
</dbReference>
<dbReference type="AlphaFoldDB" id="A0A0N4V9U1"/>
<dbReference type="SUPFAM" id="SSF102712">
    <property type="entry name" value="JAB1/MPN domain"/>
    <property type="match status" value="1"/>
</dbReference>
<keyword evidence="8" id="KW-0482">Metalloprotease</keyword>
<evidence type="ECO:0000256" key="5">
    <source>
        <dbReference type="ARBA" id="ARBA00022786"/>
    </source>
</evidence>
<dbReference type="InterPro" id="IPR037518">
    <property type="entry name" value="MPN"/>
</dbReference>
<reference evidence="11 12" key="2">
    <citation type="submission" date="2018-10" db="EMBL/GenBank/DDBJ databases">
        <authorList>
            <consortium name="Pathogen Informatics"/>
        </authorList>
    </citation>
    <scope>NUCLEOTIDE SEQUENCE [LARGE SCALE GENOMIC DNA]</scope>
</reference>
<dbReference type="Pfam" id="PF08969">
    <property type="entry name" value="USP8_dimer"/>
    <property type="match status" value="1"/>
</dbReference>
<sequence length="360" mass="40098">MDEDLTLHLDPVKRMKTLMDSTAIELNPSIPLNRYYRSLNEIYRVAGFYVEEKNFEKALSLYIRFVTLAVEELPNHQDYKGFTSQEKIKAEKSLAAAFDRAELLKQRLKEKFEADSIRAKQILEEREAERAERAAAAAAAAAAATAVVDNNDLDKPSSVSQGLGDSLKPSAPSSQPCYDSQNGLLRRPCTLRIASGIVGKFIEKVERNTSLNIETCAVLCGNMGSGGIYRITHAVIPKQDGSPDSCDMHNEEEIFAFQDNHNLITLGWIHTHPSQTAFLSSVDLHTHCAYQLMLPEAIAIVVAPKYNQVVAFRLSPEGMKEVGNCHQTKFHPHDNSNSLFNVCTDVEFDSKLNAEVIDLR</sequence>
<accession>A0A0N4V9U1</accession>
<organism evidence="13">
    <name type="scientific">Enterobius vermicularis</name>
    <name type="common">Human pinworm</name>
    <dbReference type="NCBI Taxonomy" id="51028"/>
    <lineage>
        <taxon>Eukaryota</taxon>
        <taxon>Metazoa</taxon>
        <taxon>Ecdysozoa</taxon>
        <taxon>Nematoda</taxon>
        <taxon>Chromadorea</taxon>
        <taxon>Rhabditida</taxon>
        <taxon>Spirurina</taxon>
        <taxon>Oxyuridomorpha</taxon>
        <taxon>Oxyuroidea</taxon>
        <taxon>Oxyuridae</taxon>
        <taxon>Enterobius</taxon>
    </lineage>
</organism>
<keyword evidence="4" id="KW-0479">Metal-binding</keyword>
<evidence type="ECO:0000313" key="12">
    <source>
        <dbReference type="Proteomes" id="UP000274131"/>
    </source>
</evidence>
<dbReference type="InterPro" id="IPR015063">
    <property type="entry name" value="USP8_dimer"/>
</dbReference>
<evidence type="ECO:0000313" key="11">
    <source>
        <dbReference type="EMBL" id="VDD91986.1"/>
    </source>
</evidence>
<evidence type="ECO:0000256" key="4">
    <source>
        <dbReference type="ARBA" id="ARBA00022723"/>
    </source>
</evidence>
<keyword evidence="6" id="KW-0378">Hydrolase</keyword>
<dbReference type="PANTHER" id="PTHR12947:SF13">
    <property type="entry name" value="FI19924P1"/>
    <property type="match status" value="1"/>
</dbReference>
<dbReference type="GO" id="GO:0061578">
    <property type="term" value="F:K63-linked deubiquitinase activity"/>
    <property type="evidence" value="ECO:0007669"/>
    <property type="project" value="InterPro"/>
</dbReference>
<dbReference type="InterPro" id="IPR000555">
    <property type="entry name" value="JAMM/MPN+_dom"/>
</dbReference>
<dbReference type="GO" id="GO:0006508">
    <property type="term" value="P:proteolysis"/>
    <property type="evidence" value="ECO:0007669"/>
    <property type="project" value="UniProtKB-KW"/>
</dbReference>
<dbReference type="OrthoDB" id="3640at2759"/>
<dbReference type="Proteomes" id="UP000274131">
    <property type="component" value="Unassembled WGS sequence"/>
</dbReference>
<reference evidence="13" key="1">
    <citation type="submission" date="2017-02" db="UniProtKB">
        <authorList>
            <consortium name="WormBaseParasite"/>
        </authorList>
    </citation>
    <scope>IDENTIFICATION</scope>
</reference>
<dbReference type="CDD" id="cd08066">
    <property type="entry name" value="MPN_AMSH_like"/>
    <property type="match status" value="1"/>
</dbReference>
<comment type="cofactor">
    <cofactor evidence="1">
        <name>Zn(2+)</name>
        <dbReference type="ChEBI" id="CHEBI:29105"/>
    </cofactor>
</comment>
<dbReference type="EMBL" id="UXUI01008629">
    <property type="protein sequence ID" value="VDD91986.1"/>
    <property type="molecule type" value="Genomic_DNA"/>
</dbReference>
<dbReference type="SUPFAM" id="SSF140856">
    <property type="entry name" value="USP8 N-terminal domain-like"/>
    <property type="match status" value="1"/>
</dbReference>
<gene>
    <name evidence="11" type="ORF">EVEC_LOCUS6737</name>
</gene>
<dbReference type="Pfam" id="PF01398">
    <property type="entry name" value="JAB"/>
    <property type="match status" value="1"/>
</dbReference>
<dbReference type="Gene3D" id="3.40.140.10">
    <property type="entry name" value="Cytidine Deaminase, domain 2"/>
    <property type="match status" value="1"/>
</dbReference>
<evidence type="ECO:0000256" key="6">
    <source>
        <dbReference type="ARBA" id="ARBA00022801"/>
    </source>
</evidence>
<evidence type="ECO:0000256" key="1">
    <source>
        <dbReference type="ARBA" id="ARBA00001947"/>
    </source>
</evidence>
<evidence type="ECO:0000313" key="13">
    <source>
        <dbReference type="WBParaSite" id="EVEC_0000721401-mRNA-1"/>
    </source>
</evidence>
<dbReference type="GO" id="GO:0005768">
    <property type="term" value="C:endosome"/>
    <property type="evidence" value="ECO:0007669"/>
    <property type="project" value="TreeGrafter"/>
</dbReference>
<name>A0A0N4V9U1_ENTVE</name>
<dbReference type="InterPro" id="IPR044098">
    <property type="entry name" value="STAMBP/STALP-like_MPN"/>
</dbReference>
<keyword evidence="5" id="KW-0833">Ubl conjugation pathway</keyword>
<dbReference type="GO" id="GO:0140492">
    <property type="term" value="F:metal-dependent deubiquitinase activity"/>
    <property type="evidence" value="ECO:0007669"/>
    <property type="project" value="InterPro"/>
</dbReference>
<evidence type="ECO:0000256" key="8">
    <source>
        <dbReference type="ARBA" id="ARBA00023049"/>
    </source>
</evidence>
<dbReference type="Gene3D" id="1.20.58.80">
    <property type="entry name" value="Phosphotransferase system, lactose/cellobiose-type IIA subunit"/>
    <property type="match status" value="1"/>
</dbReference>
<protein>
    <submittedName>
        <fullName evidence="13">MPN domain-containing protein</fullName>
    </submittedName>
</protein>
<dbReference type="STRING" id="51028.A0A0N4V9U1"/>
<proteinExistence type="inferred from homology"/>
<evidence type="ECO:0000256" key="9">
    <source>
        <dbReference type="SAM" id="MobiDB-lite"/>
    </source>
</evidence>
<feature type="domain" description="MPN" evidence="10">
    <location>
        <begin position="191"/>
        <end position="325"/>
    </location>
</feature>
<dbReference type="GO" id="GO:0070536">
    <property type="term" value="P:protein K63-linked deubiquitination"/>
    <property type="evidence" value="ECO:0007669"/>
    <property type="project" value="InterPro"/>
</dbReference>
<comment type="similarity">
    <text evidence="2">Belongs to the peptidase M67C family.</text>
</comment>